<evidence type="ECO:0000256" key="7">
    <source>
        <dbReference type="RuleBase" id="RU362125"/>
    </source>
</evidence>
<comment type="caution">
    <text evidence="11">The sequence shown here is derived from an EMBL/GenBank/DDBJ whole genome shotgun (WGS) entry which is preliminary data.</text>
</comment>
<dbReference type="InterPro" id="IPR046373">
    <property type="entry name" value="Acyl-CoA_Oxase/DH_mid-dom_sf"/>
</dbReference>
<reference evidence="12" key="1">
    <citation type="journal article" date="2019" name="Int. J. Syst. Evol. Microbiol.">
        <title>The Global Catalogue of Microorganisms (GCM) 10K type strain sequencing project: providing services to taxonomists for standard genome sequencing and annotation.</title>
        <authorList>
            <consortium name="The Broad Institute Genomics Platform"/>
            <consortium name="The Broad Institute Genome Sequencing Center for Infectious Disease"/>
            <person name="Wu L."/>
            <person name="Ma J."/>
        </authorList>
    </citation>
    <scope>NUCLEOTIDE SEQUENCE [LARGE SCALE GENOMIC DNA]</scope>
    <source>
        <strain evidence="12">CGMCC 4.7198</strain>
    </source>
</reference>
<dbReference type="InterPro" id="IPR009100">
    <property type="entry name" value="AcylCoA_DH/oxidase_NM_dom_sf"/>
</dbReference>
<feature type="domain" description="Acyl-CoA oxidase/dehydrogenase middle" evidence="9">
    <location>
        <begin position="150"/>
        <end position="251"/>
    </location>
</feature>
<dbReference type="InterPro" id="IPR006091">
    <property type="entry name" value="Acyl-CoA_Oxase/DH_mid-dom"/>
</dbReference>
<evidence type="ECO:0000256" key="1">
    <source>
        <dbReference type="ARBA" id="ARBA00001974"/>
    </source>
</evidence>
<dbReference type="InterPro" id="IPR009075">
    <property type="entry name" value="AcylCo_DH/oxidase_C"/>
</dbReference>
<dbReference type="InterPro" id="IPR036250">
    <property type="entry name" value="AcylCo_DH-like_C"/>
</dbReference>
<dbReference type="Gene3D" id="2.40.110.10">
    <property type="entry name" value="Butyryl-CoA Dehydrogenase, subunit A, domain 2"/>
    <property type="match status" value="1"/>
</dbReference>
<evidence type="ECO:0000313" key="11">
    <source>
        <dbReference type="EMBL" id="MFD0287868.1"/>
    </source>
</evidence>
<dbReference type="EMBL" id="JBHTEC010000006">
    <property type="protein sequence ID" value="MFD0287868.1"/>
    <property type="molecule type" value="Genomic_DNA"/>
</dbReference>
<dbReference type="InterPro" id="IPR037069">
    <property type="entry name" value="AcylCoA_DH/ox_N_sf"/>
</dbReference>
<evidence type="ECO:0000313" key="12">
    <source>
        <dbReference type="Proteomes" id="UP001596957"/>
    </source>
</evidence>
<organism evidence="11 12">
    <name type="scientific">Streptomyces lutosisoli</name>
    <dbReference type="NCBI Taxonomy" id="2665721"/>
    <lineage>
        <taxon>Bacteria</taxon>
        <taxon>Bacillati</taxon>
        <taxon>Actinomycetota</taxon>
        <taxon>Actinomycetes</taxon>
        <taxon>Kitasatosporales</taxon>
        <taxon>Streptomycetaceae</taxon>
        <taxon>Streptomyces</taxon>
    </lineage>
</organism>
<comment type="subunit">
    <text evidence="3">Homodimer.</text>
</comment>
<dbReference type="Pfam" id="PF02770">
    <property type="entry name" value="Acyl-CoA_dh_M"/>
    <property type="match status" value="1"/>
</dbReference>
<evidence type="ECO:0000256" key="2">
    <source>
        <dbReference type="ARBA" id="ARBA00009347"/>
    </source>
</evidence>
<evidence type="ECO:0000256" key="5">
    <source>
        <dbReference type="ARBA" id="ARBA00022827"/>
    </source>
</evidence>
<feature type="domain" description="Acyl-CoA dehydrogenase/oxidase C-terminal" evidence="8">
    <location>
        <begin position="266"/>
        <end position="411"/>
    </location>
</feature>
<comment type="cofactor">
    <cofactor evidence="1 7">
        <name>FAD</name>
        <dbReference type="ChEBI" id="CHEBI:57692"/>
    </cofactor>
</comment>
<evidence type="ECO:0000259" key="9">
    <source>
        <dbReference type="Pfam" id="PF02770"/>
    </source>
</evidence>
<evidence type="ECO:0000256" key="6">
    <source>
        <dbReference type="ARBA" id="ARBA00023002"/>
    </source>
</evidence>
<dbReference type="PANTHER" id="PTHR48083">
    <property type="entry name" value="MEDIUM-CHAIN SPECIFIC ACYL-COA DEHYDROGENASE, MITOCHONDRIAL-RELATED"/>
    <property type="match status" value="1"/>
</dbReference>
<evidence type="ECO:0000259" key="8">
    <source>
        <dbReference type="Pfam" id="PF00441"/>
    </source>
</evidence>
<dbReference type="Proteomes" id="UP001596957">
    <property type="component" value="Unassembled WGS sequence"/>
</dbReference>
<keyword evidence="4 7" id="KW-0285">Flavoprotein</keyword>
<sequence>MDFSPSPRAAELTDAVRSFIRDEIAPVEDALQLRQAEARRAGGEVDLWQVPREMHELRRKARRQGLWNLFLPAGHEGPYAERFGTRGGTGLSNVDYAPIAEATGWSFLAPYVFNCNAPDTGNAEVLLRYGSQEQKDRWLDPLLEGRIRSAFAMTEPGVASSDATTMQLTAVVEGDDVVLNGRKWWTTGIGHPDCEILLVMGLTDPDAPKYARHSMVLVPRDTPGVKVERMLDTMGFLDEPFGHGEVSFTNVRVPVSNIVAGPGRAFEIAQGRLGPGRVHHAMRMIGLAERALRLACERGLARTAFGQPLADLGGNRERIAEARIAIDSARLLILNAAWKLDTVGAAGALSEVSAIKVAAPQVAQQVIDFAMQIHGGAGLSSDFPLAGAWTAARAVRLADGPDEVHKGVVARIELGRHGAAR</sequence>
<dbReference type="RefSeq" id="WP_381301748.1">
    <property type="nucleotide sequence ID" value="NZ_JBHTEC010000006.1"/>
</dbReference>
<comment type="similarity">
    <text evidence="2 7">Belongs to the acyl-CoA dehydrogenase family.</text>
</comment>
<dbReference type="Pfam" id="PF00441">
    <property type="entry name" value="Acyl-CoA_dh_1"/>
    <property type="match status" value="1"/>
</dbReference>
<gene>
    <name evidence="11" type="ORF">ACFQZP_40880</name>
</gene>
<accession>A0ABW2VX95</accession>
<dbReference type="PANTHER" id="PTHR48083:SF13">
    <property type="entry name" value="ACYL-COA DEHYDROGENASE FAMILY MEMBER 11"/>
    <property type="match status" value="1"/>
</dbReference>
<name>A0ABW2VX95_9ACTN</name>
<dbReference type="Pfam" id="PF02771">
    <property type="entry name" value="Acyl-CoA_dh_N"/>
    <property type="match status" value="1"/>
</dbReference>
<feature type="domain" description="Acyl-CoA dehydrogenase/oxidase N-terminal" evidence="10">
    <location>
        <begin position="10"/>
        <end position="145"/>
    </location>
</feature>
<evidence type="ECO:0000256" key="3">
    <source>
        <dbReference type="ARBA" id="ARBA00011738"/>
    </source>
</evidence>
<dbReference type="Gene3D" id="1.20.140.10">
    <property type="entry name" value="Butyryl-CoA Dehydrogenase, subunit A, domain 3"/>
    <property type="match status" value="1"/>
</dbReference>
<protein>
    <submittedName>
        <fullName evidence="11">Acyl-CoA dehydrogenase family protein</fullName>
    </submittedName>
</protein>
<keyword evidence="6 7" id="KW-0560">Oxidoreductase</keyword>
<evidence type="ECO:0000256" key="4">
    <source>
        <dbReference type="ARBA" id="ARBA00022630"/>
    </source>
</evidence>
<dbReference type="InterPro" id="IPR050741">
    <property type="entry name" value="Acyl-CoA_dehydrogenase"/>
</dbReference>
<keyword evidence="12" id="KW-1185">Reference proteome</keyword>
<proteinExistence type="inferred from homology"/>
<dbReference type="SUPFAM" id="SSF47203">
    <property type="entry name" value="Acyl-CoA dehydrogenase C-terminal domain-like"/>
    <property type="match status" value="1"/>
</dbReference>
<evidence type="ECO:0000259" key="10">
    <source>
        <dbReference type="Pfam" id="PF02771"/>
    </source>
</evidence>
<dbReference type="SUPFAM" id="SSF56645">
    <property type="entry name" value="Acyl-CoA dehydrogenase NM domain-like"/>
    <property type="match status" value="1"/>
</dbReference>
<keyword evidence="5 7" id="KW-0274">FAD</keyword>
<dbReference type="Gene3D" id="1.10.540.10">
    <property type="entry name" value="Acyl-CoA dehydrogenase/oxidase, N-terminal domain"/>
    <property type="match status" value="1"/>
</dbReference>
<dbReference type="InterPro" id="IPR013786">
    <property type="entry name" value="AcylCoA_DH/ox_N"/>
</dbReference>